<organism evidence="1 2">
    <name type="scientific">Cylindrotheca closterium</name>
    <dbReference type="NCBI Taxonomy" id="2856"/>
    <lineage>
        <taxon>Eukaryota</taxon>
        <taxon>Sar</taxon>
        <taxon>Stramenopiles</taxon>
        <taxon>Ochrophyta</taxon>
        <taxon>Bacillariophyta</taxon>
        <taxon>Bacillariophyceae</taxon>
        <taxon>Bacillariophycidae</taxon>
        <taxon>Bacillariales</taxon>
        <taxon>Bacillariaceae</taxon>
        <taxon>Cylindrotheca</taxon>
    </lineage>
</organism>
<keyword evidence="2" id="KW-1185">Reference proteome</keyword>
<comment type="caution">
    <text evidence="1">The sequence shown here is derived from an EMBL/GenBank/DDBJ whole genome shotgun (WGS) entry which is preliminary data.</text>
</comment>
<dbReference type="Proteomes" id="UP001295423">
    <property type="component" value="Unassembled WGS sequence"/>
</dbReference>
<proteinExistence type="predicted"/>
<gene>
    <name evidence="1" type="ORF">CYCCA115_LOCUS4524</name>
</gene>
<dbReference type="AlphaFoldDB" id="A0AAD2CLE3"/>
<protein>
    <submittedName>
        <fullName evidence="1">Uncharacterized protein</fullName>
    </submittedName>
</protein>
<name>A0AAD2CLE3_9STRA</name>
<accession>A0AAD2CLE3</accession>
<evidence type="ECO:0000313" key="1">
    <source>
        <dbReference type="EMBL" id="CAJ1935188.1"/>
    </source>
</evidence>
<evidence type="ECO:0000313" key="2">
    <source>
        <dbReference type="Proteomes" id="UP001295423"/>
    </source>
</evidence>
<sequence>MIRARATFLSRPVATNKEDGTKRSMLQPFINGGSLDESIVERHEIEAIPLDCNANDNIILYQQSFEQKGMIRVNLAEYLKQHFVSCQDREGDGKQDDDSGIRSAASDFLRSDQGQSLLLARFAQSTVSKSSQQQWHIRPTHVTHRTVPPDGMSLVHIDYPQTTSLGQLTSEWWRKWEPLLSDLGNSPEQLERRFVLVGVVTLWVFLPQDRNDQLQDHPLLVADTSTLSHENDTTTYQVVGSKTTRHSVGVFYNPSMKWYHATSPNMTWGDAWLFDTQKNPHVSVNLMDNLDFRRQSCEVRCLILQKRKVEDPS</sequence>
<reference evidence="1" key="1">
    <citation type="submission" date="2023-08" db="EMBL/GenBank/DDBJ databases">
        <authorList>
            <person name="Audoor S."/>
            <person name="Bilcke G."/>
        </authorList>
    </citation>
    <scope>NUCLEOTIDE SEQUENCE</scope>
</reference>
<dbReference type="EMBL" id="CAKOGP040000446">
    <property type="protein sequence ID" value="CAJ1935188.1"/>
    <property type="molecule type" value="Genomic_DNA"/>
</dbReference>